<evidence type="ECO:0000313" key="3">
    <source>
        <dbReference type="Proteomes" id="UP000008561"/>
    </source>
</evidence>
<organism evidence="2 3">
    <name type="scientific">Desulfosudis oleivorans (strain DSM 6200 / JCM 39069 / Hxd3)</name>
    <name type="common">Desulfococcus oleovorans</name>
    <dbReference type="NCBI Taxonomy" id="96561"/>
    <lineage>
        <taxon>Bacteria</taxon>
        <taxon>Pseudomonadati</taxon>
        <taxon>Thermodesulfobacteriota</taxon>
        <taxon>Desulfobacteria</taxon>
        <taxon>Desulfobacterales</taxon>
        <taxon>Desulfosudaceae</taxon>
        <taxon>Desulfosudis</taxon>
    </lineage>
</organism>
<proteinExistence type="inferred from homology"/>
<dbReference type="AlphaFoldDB" id="A8ZU95"/>
<evidence type="ECO:0000256" key="1">
    <source>
        <dbReference type="ARBA" id="ARBA00044755"/>
    </source>
</evidence>
<protein>
    <recommendedName>
        <fullName evidence="4">Polymer-forming cytoskeletal protein</fullName>
    </recommendedName>
</protein>
<dbReference type="HOGENOM" id="CLU_072799_4_3_7"/>
<dbReference type="EMBL" id="CP000859">
    <property type="protein sequence ID" value="ABW66407.1"/>
    <property type="molecule type" value="Genomic_DNA"/>
</dbReference>
<comment type="similarity">
    <text evidence="1">Belongs to the bactofilin family.</text>
</comment>
<dbReference type="Pfam" id="PF04519">
    <property type="entry name" value="Bactofilin"/>
    <property type="match status" value="1"/>
</dbReference>
<keyword evidence="3" id="KW-1185">Reference proteome</keyword>
<evidence type="ECO:0008006" key="4">
    <source>
        <dbReference type="Google" id="ProtNLM"/>
    </source>
</evidence>
<dbReference type="KEGG" id="dol:Dole_0597"/>
<dbReference type="Proteomes" id="UP000008561">
    <property type="component" value="Chromosome"/>
</dbReference>
<dbReference type="OrthoDB" id="9789407at2"/>
<evidence type="ECO:0000313" key="2">
    <source>
        <dbReference type="EMBL" id="ABW66407.1"/>
    </source>
</evidence>
<dbReference type="STRING" id="96561.Dole_0597"/>
<dbReference type="PANTHER" id="PTHR35024">
    <property type="entry name" value="HYPOTHETICAL CYTOSOLIC PROTEIN"/>
    <property type="match status" value="1"/>
</dbReference>
<dbReference type="InterPro" id="IPR007607">
    <property type="entry name" value="BacA/B"/>
</dbReference>
<dbReference type="PANTHER" id="PTHR35024:SF4">
    <property type="entry name" value="POLYMER-FORMING CYTOSKELETAL PROTEIN"/>
    <property type="match status" value="1"/>
</dbReference>
<gene>
    <name evidence="2" type="ordered locus">Dole_0597</name>
</gene>
<dbReference type="RefSeq" id="WP_012174026.1">
    <property type="nucleotide sequence ID" value="NC_009943.1"/>
</dbReference>
<accession>A8ZU95</accession>
<sequence>MGKTEKGPDAITTFLGADASVEGTVSFEGTIRVDGRVTGKVTSASGTVIIGEKAVIDGDVSVDVAIIKGRVNGTVDAASRIEVYPPAAIEGDIHAPVISIDAGVKFNGNCSMASRKHTEIK</sequence>
<dbReference type="eggNOG" id="COG1664">
    <property type="taxonomic scope" value="Bacteria"/>
</dbReference>
<reference evidence="2 3" key="1">
    <citation type="submission" date="2007-10" db="EMBL/GenBank/DDBJ databases">
        <title>Complete sequence of Desulfococcus oleovorans Hxd3.</title>
        <authorList>
            <consortium name="US DOE Joint Genome Institute"/>
            <person name="Copeland A."/>
            <person name="Lucas S."/>
            <person name="Lapidus A."/>
            <person name="Barry K."/>
            <person name="Glavina del Rio T."/>
            <person name="Dalin E."/>
            <person name="Tice H."/>
            <person name="Pitluck S."/>
            <person name="Kiss H."/>
            <person name="Brettin T."/>
            <person name="Bruce D."/>
            <person name="Detter J.C."/>
            <person name="Han C."/>
            <person name="Schmutz J."/>
            <person name="Larimer F."/>
            <person name="Land M."/>
            <person name="Hauser L."/>
            <person name="Kyrpides N."/>
            <person name="Kim E."/>
            <person name="Wawrik B."/>
            <person name="Richardson P."/>
        </authorList>
    </citation>
    <scope>NUCLEOTIDE SEQUENCE [LARGE SCALE GENOMIC DNA]</scope>
    <source>
        <strain evidence="3">DSM 6200 / JCM 39069 / Hxd3</strain>
    </source>
</reference>
<name>A8ZU95_DESOH</name>